<dbReference type="HAMAP" id="MF_00004">
    <property type="entry name" value="Aden_phosphoribosyltr"/>
    <property type="match status" value="1"/>
</dbReference>
<dbReference type="Gene3D" id="3.40.50.2020">
    <property type="match status" value="1"/>
</dbReference>
<evidence type="ECO:0000256" key="2">
    <source>
        <dbReference type="ARBA" id="ARBA00003968"/>
    </source>
</evidence>
<evidence type="ECO:0000256" key="3">
    <source>
        <dbReference type="ARBA" id="ARBA00004496"/>
    </source>
</evidence>
<evidence type="ECO:0000256" key="1">
    <source>
        <dbReference type="ARBA" id="ARBA00000868"/>
    </source>
</evidence>
<comment type="similarity">
    <text evidence="5 11">Belongs to the purine/pyrimidine phosphoribosyltransferase family.</text>
</comment>
<dbReference type="InterPro" id="IPR050054">
    <property type="entry name" value="UPRTase/APRTase"/>
</dbReference>
<proteinExistence type="inferred from homology"/>
<dbReference type="InterPro" id="IPR005764">
    <property type="entry name" value="Ade_phspho_trans"/>
</dbReference>
<keyword evidence="7 11" id="KW-0963">Cytoplasm</keyword>
<dbReference type="Pfam" id="PF00156">
    <property type="entry name" value="Pribosyltran"/>
    <property type="match status" value="1"/>
</dbReference>
<comment type="subunit">
    <text evidence="11">Homodimer.</text>
</comment>
<dbReference type="GO" id="GO:0003999">
    <property type="term" value="F:adenine phosphoribosyltransferase activity"/>
    <property type="evidence" value="ECO:0007669"/>
    <property type="project" value="UniProtKB-EC"/>
</dbReference>
<accession>A0ABS2MQF1</accession>
<dbReference type="NCBIfam" id="TIGR01090">
    <property type="entry name" value="apt"/>
    <property type="match status" value="1"/>
</dbReference>
<dbReference type="Proteomes" id="UP000767854">
    <property type="component" value="Unassembled WGS sequence"/>
</dbReference>
<protein>
    <recommendedName>
        <fullName evidence="6 11">Adenine phosphoribosyltransferase</fullName>
        <shortName evidence="11">APRT</shortName>
        <ecNumber evidence="6 11">2.4.2.7</ecNumber>
    </recommendedName>
</protein>
<evidence type="ECO:0000313" key="13">
    <source>
        <dbReference type="EMBL" id="MBM7561616.1"/>
    </source>
</evidence>
<dbReference type="PANTHER" id="PTHR32315:SF3">
    <property type="entry name" value="ADENINE PHOSPHORIBOSYLTRANSFERASE"/>
    <property type="match status" value="1"/>
</dbReference>
<dbReference type="SUPFAM" id="SSF53271">
    <property type="entry name" value="PRTase-like"/>
    <property type="match status" value="1"/>
</dbReference>
<dbReference type="NCBIfam" id="NF002634">
    <property type="entry name" value="PRK02304.1-3"/>
    <property type="match status" value="1"/>
</dbReference>
<evidence type="ECO:0000256" key="10">
    <source>
        <dbReference type="ARBA" id="ARBA00022726"/>
    </source>
</evidence>
<dbReference type="CDD" id="cd06223">
    <property type="entry name" value="PRTases_typeI"/>
    <property type="match status" value="1"/>
</dbReference>
<dbReference type="InterPro" id="IPR029057">
    <property type="entry name" value="PRTase-like"/>
</dbReference>
<keyword evidence="14" id="KW-1185">Reference proteome</keyword>
<comment type="function">
    <text evidence="2 11">Catalyzes a salvage reaction resulting in the formation of AMP, that is energically less costly than de novo synthesis.</text>
</comment>
<comment type="caution">
    <text evidence="13">The sequence shown here is derived from an EMBL/GenBank/DDBJ whole genome shotgun (WGS) entry which is preliminary data.</text>
</comment>
<evidence type="ECO:0000256" key="5">
    <source>
        <dbReference type="ARBA" id="ARBA00008391"/>
    </source>
</evidence>
<dbReference type="EC" id="2.4.2.7" evidence="6 11"/>
<dbReference type="NCBIfam" id="NF002633">
    <property type="entry name" value="PRK02304.1-2"/>
    <property type="match status" value="1"/>
</dbReference>
<name>A0ABS2MQF1_9FIRM</name>
<dbReference type="EMBL" id="JAFBDT010000006">
    <property type="protein sequence ID" value="MBM7561616.1"/>
    <property type="molecule type" value="Genomic_DNA"/>
</dbReference>
<dbReference type="NCBIfam" id="NF002636">
    <property type="entry name" value="PRK02304.1-5"/>
    <property type="match status" value="1"/>
</dbReference>
<evidence type="ECO:0000256" key="7">
    <source>
        <dbReference type="ARBA" id="ARBA00022490"/>
    </source>
</evidence>
<dbReference type="RefSeq" id="WP_204663287.1">
    <property type="nucleotide sequence ID" value="NZ_JAFBDT010000006.1"/>
</dbReference>
<organism evidence="13 14">
    <name type="scientific">Fusibacter tunisiensis</name>
    <dbReference type="NCBI Taxonomy" id="1008308"/>
    <lineage>
        <taxon>Bacteria</taxon>
        <taxon>Bacillati</taxon>
        <taxon>Bacillota</taxon>
        <taxon>Clostridia</taxon>
        <taxon>Eubacteriales</taxon>
        <taxon>Eubacteriales Family XII. Incertae Sedis</taxon>
        <taxon>Fusibacter</taxon>
    </lineage>
</organism>
<comment type="pathway">
    <text evidence="4 11">Purine metabolism; AMP biosynthesis via salvage pathway; AMP from adenine: step 1/1.</text>
</comment>
<dbReference type="InterPro" id="IPR000836">
    <property type="entry name" value="PRTase_dom"/>
</dbReference>
<sequence>MDIKSKIRVIEDFPKPGISFKDITTLLLDGNAYKEAIQTCIDQLEGVDYNVIVGPEARGFLMGAPMSVMTGKGFVPIRKPGKLPGETLQHEYELEYGKDVLEVHKDAIKPGDRVLVVDDLLATGGTAKAVCELIEKLGGEVAGLAFLIELNFLNGREVLEGYNVYTVVGYDS</sequence>
<evidence type="ECO:0000313" key="14">
    <source>
        <dbReference type="Proteomes" id="UP000767854"/>
    </source>
</evidence>
<reference evidence="13 14" key="1">
    <citation type="submission" date="2021-01" db="EMBL/GenBank/DDBJ databases">
        <title>Genomic Encyclopedia of Type Strains, Phase IV (KMG-IV): sequencing the most valuable type-strain genomes for metagenomic binning, comparative biology and taxonomic classification.</title>
        <authorList>
            <person name="Goeker M."/>
        </authorList>
    </citation>
    <scope>NUCLEOTIDE SEQUENCE [LARGE SCALE GENOMIC DNA]</scope>
    <source>
        <strain evidence="13 14">DSM 24436</strain>
    </source>
</reference>
<keyword evidence="8 11" id="KW-0328">Glycosyltransferase</keyword>
<evidence type="ECO:0000256" key="8">
    <source>
        <dbReference type="ARBA" id="ARBA00022676"/>
    </source>
</evidence>
<evidence type="ECO:0000256" key="4">
    <source>
        <dbReference type="ARBA" id="ARBA00004659"/>
    </source>
</evidence>
<evidence type="ECO:0000256" key="11">
    <source>
        <dbReference type="HAMAP-Rule" id="MF_00004"/>
    </source>
</evidence>
<evidence type="ECO:0000256" key="9">
    <source>
        <dbReference type="ARBA" id="ARBA00022679"/>
    </source>
</evidence>
<dbReference type="PANTHER" id="PTHR32315">
    <property type="entry name" value="ADENINE PHOSPHORIBOSYLTRANSFERASE"/>
    <property type="match status" value="1"/>
</dbReference>
<keyword evidence="10 11" id="KW-0660">Purine salvage</keyword>
<comment type="subcellular location">
    <subcellularLocation>
        <location evidence="3 11">Cytoplasm</location>
    </subcellularLocation>
</comment>
<comment type="catalytic activity">
    <reaction evidence="1 11">
        <text>AMP + diphosphate = 5-phospho-alpha-D-ribose 1-diphosphate + adenine</text>
        <dbReference type="Rhea" id="RHEA:16609"/>
        <dbReference type="ChEBI" id="CHEBI:16708"/>
        <dbReference type="ChEBI" id="CHEBI:33019"/>
        <dbReference type="ChEBI" id="CHEBI:58017"/>
        <dbReference type="ChEBI" id="CHEBI:456215"/>
        <dbReference type="EC" id="2.4.2.7"/>
    </reaction>
</comment>
<keyword evidence="9 11" id="KW-0808">Transferase</keyword>
<evidence type="ECO:0000256" key="6">
    <source>
        <dbReference type="ARBA" id="ARBA00011893"/>
    </source>
</evidence>
<feature type="domain" description="Phosphoribosyltransferase" evidence="12">
    <location>
        <begin position="35"/>
        <end position="149"/>
    </location>
</feature>
<evidence type="ECO:0000259" key="12">
    <source>
        <dbReference type="Pfam" id="PF00156"/>
    </source>
</evidence>
<gene>
    <name evidence="11" type="primary">apt</name>
    <name evidence="13" type="ORF">JOC49_001136</name>
</gene>